<keyword evidence="2" id="KW-1185">Reference proteome</keyword>
<sequence>MNRTIRIWRHGSARDCAGQDRNAGIPLARKGDLIECPLHPEVRPNITIEGDESMDDEGRPIARAGHRGTCGCHLISSLI</sequence>
<reference evidence="1 2" key="1">
    <citation type="submission" date="2019-08" db="EMBL/GenBank/DDBJ databases">
        <title>Paraburkholderia sp. DCY113.</title>
        <authorList>
            <person name="Kang J."/>
        </authorList>
    </citation>
    <scope>NUCLEOTIDE SEQUENCE [LARGE SCALE GENOMIC DNA]</scope>
    <source>
        <strain evidence="1 2">DCY113</strain>
    </source>
</reference>
<dbReference type="Proteomes" id="UP000325273">
    <property type="component" value="Unassembled WGS sequence"/>
</dbReference>
<dbReference type="AlphaFoldDB" id="A0A5B0HLS8"/>
<accession>A0A5B0HLS8</accession>
<dbReference type="Pfam" id="PF05488">
    <property type="entry name" value="PAAR_motif"/>
    <property type="match status" value="1"/>
</dbReference>
<comment type="caution">
    <text evidence="1">The sequence shown here is derived from an EMBL/GenBank/DDBJ whole genome shotgun (WGS) entry which is preliminary data.</text>
</comment>
<gene>
    <name evidence="1" type="ORF">FVF58_00250</name>
</gene>
<protein>
    <submittedName>
        <fullName evidence="1">PAAR domain-containing protein</fullName>
    </submittedName>
</protein>
<evidence type="ECO:0000313" key="2">
    <source>
        <dbReference type="Proteomes" id="UP000325273"/>
    </source>
</evidence>
<dbReference type="InterPro" id="IPR008727">
    <property type="entry name" value="PAAR_motif"/>
</dbReference>
<evidence type="ECO:0000313" key="1">
    <source>
        <dbReference type="EMBL" id="KAA1016226.1"/>
    </source>
</evidence>
<dbReference type="Gene3D" id="2.60.200.60">
    <property type="match status" value="1"/>
</dbReference>
<name>A0A5B0HLS8_9BURK</name>
<proteinExistence type="predicted"/>
<organism evidence="1 2">
    <name type="scientific">Paraburkholderia panacisoli</name>
    <dbReference type="NCBI Taxonomy" id="2603818"/>
    <lineage>
        <taxon>Bacteria</taxon>
        <taxon>Pseudomonadati</taxon>
        <taxon>Pseudomonadota</taxon>
        <taxon>Betaproteobacteria</taxon>
        <taxon>Burkholderiales</taxon>
        <taxon>Burkholderiaceae</taxon>
        <taxon>Paraburkholderia</taxon>
    </lineage>
</organism>
<dbReference type="EMBL" id="VTUZ01000001">
    <property type="protein sequence ID" value="KAA1016226.1"/>
    <property type="molecule type" value="Genomic_DNA"/>
</dbReference>